<evidence type="ECO:0000313" key="1">
    <source>
        <dbReference type="EMBL" id="KRY07590.1"/>
    </source>
</evidence>
<dbReference type="InParanoid" id="A0A0V0Z530"/>
<keyword evidence="2" id="KW-1185">Reference proteome</keyword>
<gene>
    <name evidence="1" type="ORF">T01_8258</name>
</gene>
<proteinExistence type="predicted"/>
<sequence length="37" mass="4590">MLFLMGLHQLQLRSFCEPQMKYLQNWLKEILYKVKFA</sequence>
<accession>A0A0V0Z530</accession>
<protein>
    <submittedName>
        <fullName evidence="1">Uncharacterized protein</fullName>
    </submittedName>
</protein>
<organism evidence="1 2">
    <name type="scientific">Trichinella spiralis</name>
    <name type="common">Trichina worm</name>
    <dbReference type="NCBI Taxonomy" id="6334"/>
    <lineage>
        <taxon>Eukaryota</taxon>
        <taxon>Metazoa</taxon>
        <taxon>Ecdysozoa</taxon>
        <taxon>Nematoda</taxon>
        <taxon>Enoplea</taxon>
        <taxon>Dorylaimia</taxon>
        <taxon>Trichinellida</taxon>
        <taxon>Trichinellidae</taxon>
        <taxon>Trichinella</taxon>
    </lineage>
</organism>
<dbReference type="AlphaFoldDB" id="A0A0V0Z530"/>
<evidence type="ECO:0000313" key="2">
    <source>
        <dbReference type="Proteomes" id="UP000054776"/>
    </source>
</evidence>
<dbReference type="EMBL" id="JYDH01002748">
    <property type="protein sequence ID" value="KRY07590.1"/>
    <property type="molecule type" value="Genomic_DNA"/>
</dbReference>
<comment type="caution">
    <text evidence="1">The sequence shown here is derived from an EMBL/GenBank/DDBJ whole genome shotgun (WGS) entry which is preliminary data.</text>
</comment>
<dbReference type="Proteomes" id="UP000054776">
    <property type="component" value="Unassembled WGS sequence"/>
</dbReference>
<reference evidence="1 2" key="1">
    <citation type="submission" date="2015-01" db="EMBL/GenBank/DDBJ databases">
        <title>Evolution of Trichinella species and genotypes.</title>
        <authorList>
            <person name="Korhonen P.K."/>
            <person name="Edoardo P."/>
            <person name="Giuseppe L.R."/>
            <person name="Gasser R.B."/>
        </authorList>
    </citation>
    <scope>NUCLEOTIDE SEQUENCE [LARGE SCALE GENOMIC DNA]</scope>
    <source>
        <strain evidence="1">ISS3</strain>
    </source>
</reference>
<name>A0A0V0Z530_TRISP</name>